<comment type="caution">
    <text evidence="2">The sequence shown here is derived from an EMBL/GenBank/DDBJ whole genome shotgun (WGS) entry which is preliminary data.</text>
</comment>
<accession>A0A8J2VKX7</accession>
<reference evidence="2" key="2">
    <citation type="submission" date="2020-09" db="EMBL/GenBank/DDBJ databases">
        <authorList>
            <person name="Sun Q."/>
            <person name="Sedlacek I."/>
        </authorList>
    </citation>
    <scope>NUCLEOTIDE SEQUENCE</scope>
    <source>
        <strain evidence="2">CCM 7684</strain>
    </source>
</reference>
<sequence length="241" mass="28019">MSLDFSRRAHTPELMDTAHCEFETFRDCLADLERVNVLTLAYRPTIAFLDRLASDDRLPRHRPIRILDVGSGYGDMLRRIDRWGRRRALPLDLTGIDLNPWSACAARQASTPDSAITWQTCDLFDFEPAQEVDLIVSSLFAHHLDDSALVRFLTWMERTAGIGWFVNDLHRHPIPYWFFRAASRLMGMHRFVQNDGPVSITRAFVRNDWRILLDRAGIQPGSVHTDWWMPFRLCVSRVQPR</sequence>
<dbReference type="Proteomes" id="UP000602745">
    <property type="component" value="Unassembled WGS sequence"/>
</dbReference>
<feature type="domain" description="Methyltransferase" evidence="1">
    <location>
        <begin position="66"/>
        <end position="158"/>
    </location>
</feature>
<protein>
    <submittedName>
        <fullName evidence="2">Methyltransferase</fullName>
    </submittedName>
</protein>
<organism evidence="2 3">
    <name type="scientific">Agaricicola taiwanensis</name>
    <dbReference type="NCBI Taxonomy" id="591372"/>
    <lineage>
        <taxon>Bacteria</taxon>
        <taxon>Pseudomonadati</taxon>
        <taxon>Pseudomonadota</taxon>
        <taxon>Alphaproteobacteria</taxon>
        <taxon>Rhodobacterales</taxon>
        <taxon>Paracoccaceae</taxon>
        <taxon>Agaricicola</taxon>
    </lineage>
</organism>
<dbReference type="AlphaFoldDB" id="A0A8J2VKX7"/>
<dbReference type="Gene3D" id="3.40.50.150">
    <property type="entry name" value="Vaccinia Virus protein VP39"/>
    <property type="match status" value="1"/>
</dbReference>
<gene>
    <name evidence="2" type="ORF">GCM10007276_03260</name>
</gene>
<name>A0A8J2VKX7_9RHOB</name>
<dbReference type="EMBL" id="BMCP01000001">
    <property type="protein sequence ID" value="GGE29423.1"/>
    <property type="molecule type" value="Genomic_DNA"/>
</dbReference>
<dbReference type="RefSeq" id="WP_188407960.1">
    <property type="nucleotide sequence ID" value="NZ_BMCP01000001.1"/>
</dbReference>
<reference evidence="2" key="1">
    <citation type="journal article" date="2014" name="Int. J. Syst. Evol. Microbiol.">
        <title>Complete genome sequence of Corynebacterium casei LMG S-19264T (=DSM 44701T), isolated from a smear-ripened cheese.</title>
        <authorList>
            <consortium name="US DOE Joint Genome Institute (JGI-PGF)"/>
            <person name="Walter F."/>
            <person name="Albersmeier A."/>
            <person name="Kalinowski J."/>
            <person name="Ruckert C."/>
        </authorList>
    </citation>
    <scope>NUCLEOTIDE SEQUENCE</scope>
    <source>
        <strain evidence="2">CCM 7684</strain>
    </source>
</reference>
<dbReference type="Pfam" id="PF13649">
    <property type="entry name" value="Methyltransf_25"/>
    <property type="match status" value="1"/>
</dbReference>
<dbReference type="GO" id="GO:0008168">
    <property type="term" value="F:methyltransferase activity"/>
    <property type="evidence" value="ECO:0007669"/>
    <property type="project" value="UniProtKB-KW"/>
</dbReference>
<evidence type="ECO:0000259" key="1">
    <source>
        <dbReference type="Pfam" id="PF13649"/>
    </source>
</evidence>
<dbReference type="InterPro" id="IPR029063">
    <property type="entry name" value="SAM-dependent_MTases_sf"/>
</dbReference>
<keyword evidence="3" id="KW-1185">Reference proteome</keyword>
<keyword evidence="2" id="KW-0489">Methyltransferase</keyword>
<dbReference type="GO" id="GO:0032259">
    <property type="term" value="P:methylation"/>
    <property type="evidence" value="ECO:0007669"/>
    <property type="project" value="UniProtKB-KW"/>
</dbReference>
<evidence type="ECO:0000313" key="2">
    <source>
        <dbReference type="EMBL" id="GGE29423.1"/>
    </source>
</evidence>
<dbReference type="SUPFAM" id="SSF53335">
    <property type="entry name" value="S-adenosyl-L-methionine-dependent methyltransferases"/>
    <property type="match status" value="1"/>
</dbReference>
<evidence type="ECO:0000313" key="3">
    <source>
        <dbReference type="Proteomes" id="UP000602745"/>
    </source>
</evidence>
<dbReference type="InterPro" id="IPR041698">
    <property type="entry name" value="Methyltransf_25"/>
</dbReference>
<keyword evidence="2" id="KW-0808">Transferase</keyword>
<proteinExistence type="predicted"/>